<gene>
    <name evidence="1" type="ORF">DPCES_3577</name>
</gene>
<organism evidence="1">
    <name type="scientific">Desulfitobacterium hafniense</name>
    <name type="common">Desulfitobacterium frappieri</name>
    <dbReference type="NCBI Taxonomy" id="49338"/>
    <lineage>
        <taxon>Bacteria</taxon>
        <taxon>Bacillati</taxon>
        <taxon>Bacillota</taxon>
        <taxon>Clostridia</taxon>
        <taxon>Eubacteriales</taxon>
        <taxon>Desulfitobacteriaceae</taxon>
        <taxon>Desulfitobacterium</taxon>
    </lineage>
</organism>
<accession>A0A098B3M2</accession>
<proteinExistence type="predicted"/>
<protein>
    <submittedName>
        <fullName evidence="1">NACHT domain protein</fullName>
    </submittedName>
</protein>
<name>A0A098B3M2_DESHA</name>
<dbReference type="RefSeq" id="WP_208926043.1">
    <property type="nucleotide sequence ID" value="NZ_LK996017.1"/>
</dbReference>
<evidence type="ECO:0000313" key="1">
    <source>
        <dbReference type="EMBL" id="CDX03463.1"/>
    </source>
</evidence>
<dbReference type="AlphaFoldDB" id="A0A098B3M2"/>
<sequence>MVNNNSPYLCGGIFFALLLEIRKQRSKARDKFLGGSDGLSDTDILKGLIYVVANQENAPYAESFKKNTSEYKSCRYSGGAYIPFKKTHVINSFDNDVKNKYPNALNRMSEFVNKYLDESKIEWLVKALLETIDLDTRISGTHNFYIQSSGQAITKAELATLTNIELQPFLLGVLHYIILHRPDNKLGRPTYEAWYTQSTEYSEWEFTSGIGSGINRPLNITFTPMQEESTPEDEEIPEFSEWSDEATDDTTSKTINQFINNPTIVNQRGKTNIHINHVDTLKL</sequence>
<dbReference type="EMBL" id="LK996017">
    <property type="protein sequence ID" value="CDX03463.1"/>
    <property type="molecule type" value="Genomic_DNA"/>
</dbReference>
<dbReference type="PATRIC" id="fig|49338.4.peg.3841"/>
<reference evidence="1" key="1">
    <citation type="submission" date="2014-07" db="EMBL/GenBank/DDBJ databases">
        <authorList>
            <person name="Hornung V.Bastian."/>
        </authorList>
    </citation>
    <scope>NUCLEOTIDE SEQUENCE</scope>
    <source>
        <strain evidence="1">PCE-S</strain>
    </source>
</reference>